<name>A0A6G1GCJ7_9PEZI</name>
<feature type="compositionally biased region" description="Basic and acidic residues" evidence="1">
    <location>
        <begin position="381"/>
        <end position="394"/>
    </location>
</feature>
<feature type="compositionally biased region" description="Basic and acidic residues" evidence="1">
    <location>
        <begin position="284"/>
        <end position="293"/>
    </location>
</feature>
<feature type="region of interest" description="Disordered" evidence="1">
    <location>
        <begin position="113"/>
        <end position="346"/>
    </location>
</feature>
<evidence type="ECO:0000256" key="1">
    <source>
        <dbReference type="SAM" id="MobiDB-lite"/>
    </source>
</evidence>
<dbReference type="OrthoDB" id="63113at2759"/>
<feature type="compositionally biased region" description="Pro residues" evidence="1">
    <location>
        <begin position="323"/>
        <end position="334"/>
    </location>
</feature>
<dbReference type="RefSeq" id="XP_033537446.1">
    <property type="nucleotide sequence ID" value="XM_033681037.1"/>
</dbReference>
<gene>
    <name evidence="2 4" type="ORF">P152DRAFT_471203</name>
</gene>
<feature type="compositionally biased region" description="Low complexity" evidence="1">
    <location>
        <begin position="249"/>
        <end position="267"/>
    </location>
</feature>
<organism evidence="2">
    <name type="scientific">Eremomyces bilateralis CBS 781.70</name>
    <dbReference type="NCBI Taxonomy" id="1392243"/>
    <lineage>
        <taxon>Eukaryota</taxon>
        <taxon>Fungi</taxon>
        <taxon>Dikarya</taxon>
        <taxon>Ascomycota</taxon>
        <taxon>Pezizomycotina</taxon>
        <taxon>Dothideomycetes</taxon>
        <taxon>Dothideomycetes incertae sedis</taxon>
        <taxon>Eremomycetales</taxon>
        <taxon>Eremomycetaceae</taxon>
        <taxon>Eremomyces</taxon>
    </lineage>
</organism>
<reference evidence="4" key="3">
    <citation type="submission" date="2025-04" db="UniProtKB">
        <authorList>
            <consortium name="RefSeq"/>
        </authorList>
    </citation>
    <scope>IDENTIFICATION</scope>
    <source>
        <strain evidence="4">CBS 781.70</strain>
    </source>
</reference>
<keyword evidence="3" id="KW-1185">Reference proteome</keyword>
<evidence type="ECO:0000313" key="4">
    <source>
        <dbReference type="RefSeq" id="XP_033537446.1"/>
    </source>
</evidence>
<reference evidence="2 4" key="1">
    <citation type="submission" date="2020-01" db="EMBL/GenBank/DDBJ databases">
        <authorList>
            <consortium name="DOE Joint Genome Institute"/>
            <person name="Haridas S."/>
            <person name="Albert R."/>
            <person name="Binder M."/>
            <person name="Bloem J."/>
            <person name="Labutti K."/>
            <person name="Salamov A."/>
            <person name="Andreopoulos B."/>
            <person name="Baker S.E."/>
            <person name="Barry K."/>
            <person name="Bills G."/>
            <person name="Bluhm B.H."/>
            <person name="Cannon C."/>
            <person name="Castanera R."/>
            <person name="Culley D.E."/>
            <person name="Daum C."/>
            <person name="Ezra D."/>
            <person name="Gonzalez J.B."/>
            <person name="Henrissat B."/>
            <person name="Kuo A."/>
            <person name="Liang C."/>
            <person name="Lipzen A."/>
            <person name="Lutzoni F."/>
            <person name="Magnuson J."/>
            <person name="Mondo S."/>
            <person name="Nolan M."/>
            <person name="Ohm R."/>
            <person name="Pangilinan J."/>
            <person name="Park H.-J."/>
            <person name="Ramirez L."/>
            <person name="Alfaro M."/>
            <person name="Sun H."/>
            <person name="Tritt A."/>
            <person name="Yoshinaga Y."/>
            <person name="Zwiers L.-H."/>
            <person name="Turgeon B.G."/>
            <person name="Goodwin S.B."/>
            <person name="Spatafora J.W."/>
            <person name="Crous P.W."/>
            <person name="Grigoriev I.V."/>
        </authorList>
    </citation>
    <scope>NUCLEOTIDE SEQUENCE</scope>
    <source>
        <strain evidence="2 4">CBS 781.70</strain>
    </source>
</reference>
<feature type="compositionally biased region" description="Low complexity" evidence="1">
    <location>
        <begin position="221"/>
        <end position="241"/>
    </location>
</feature>
<feature type="compositionally biased region" description="Polar residues" evidence="1">
    <location>
        <begin position="429"/>
        <end position="440"/>
    </location>
</feature>
<dbReference type="GeneID" id="54421607"/>
<feature type="region of interest" description="Disordered" evidence="1">
    <location>
        <begin position="359"/>
        <end position="440"/>
    </location>
</feature>
<evidence type="ECO:0000313" key="2">
    <source>
        <dbReference type="EMBL" id="KAF1815815.1"/>
    </source>
</evidence>
<sequence length="440" mass="48575">MPPWGRPPGRRRPELDMYPTNAWPPAAFSRFQELGSDDEQGVVLNPKRKSKFVSDELFFNDFGSRFPVDIRSQDEDLAYGDYHGYSLEPEEYDDLVGGIRADDEVMVHRIMEKSSRAKAKGRANISLSTEEIDALERWNRPRRRKSSSPELPSNSKRSLNGSPGNSVRSRKKSQKSTSSQQSSKSKRSKSSRHEDDNLIDPPYPSSARPPSYHIPVAGVQPPISYYNPSSSNRRSASSPTRPRSRSDSRSISSTPSRSRDTPPSNTRYPPPSDYLRPSSSHSPIPDHPDDHYGRSRASSAVMPGYPHGVPLDPFAYQIASSPAAPPGGPPPGYPPGRRIASGPPDVAYSNVMRRVPVPNATAAAARGPVSASDSAGGSRAGWRERRSELGREMGEESEETSSEDDDEDQGVQVDVQRMNGSGSYEARTTKGNNGWQRRRR</sequence>
<dbReference type="Proteomes" id="UP000504638">
    <property type="component" value="Unplaced"/>
</dbReference>
<proteinExistence type="predicted"/>
<accession>A0A6G1GCJ7</accession>
<feature type="compositionally biased region" description="Polar residues" evidence="1">
    <location>
        <begin position="148"/>
        <end position="167"/>
    </location>
</feature>
<feature type="compositionally biased region" description="Acidic residues" evidence="1">
    <location>
        <begin position="395"/>
        <end position="409"/>
    </location>
</feature>
<dbReference type="EMBL" id="ML975151">
    <property type="protein sequence ID" value="KAF1815815.1"/>
    <property type="molecule type" value="Genomic_DNA"/>
</dbReference>
<reference evidence="4" key="2">
    <citation type="submission" date="2020-04" db="EMBL/GenBank/DDBJ databases">
        <authorList>
            <consortium name="NCBI Genome Project"/>
        </authorList>
    </citation>
    <scope>NUCLEOTIDE SEQUENCE</scope>
    <source>
        <strain evidence="4">CBS 781.70</strain>
    </source>
</reference>
<evidence type="ECO:0000313" key="3">
    <source>
        <dbReference type="Proteomes" id="UP000504638"/>
    </source>
</evidence>
<dbReference type="AlphaFoldDB" id="A0A6G1GCJ7"/>
<protein>
    <submittedName>
        <fullName evidence="2 4">Uncharacterized protein</fullName>
    </submittedName>
</protein>